<dbReference type="AlphaFoldDB" id="A0A165E1C9"/>
<sequence>MRGAAVIYDDEELRSQTETAEEILKKAQAGFDQDTSTGSLQYKNATDEVEQSIETLKIPNAIVHGDIKPENVLIDQNNEPKLCDFGLSRFIVNLEDALTTPSAVAGTSRYMAPERLSPQTFELKRYMESWNPKADIFSFGMLLYYMLAGHFPFHTHGDIAALALIVDGKRPSLADDNSEKKDPQ</sequence>
<dbReference type="EMBL" id="KV424026">
    <property type="protein sequence ID" value="KZT53906.1"/>
    <property type="molecule type" value="Genomic_DNA"/>
</dbReference>
<evidence type="ECO:0000256" key="5">
    <source>
        <dbReference type="ARBA" id="ARBA00038035"/>
    </source>
</evidence>
<dbReference type="InterPro" id="IPR000719">
    <property type="entry name" value="Prot_kinase_dom"/>
</dbReference>
<dbReference type="InterPro" id="IPR011009">
    <property type="entry name" value="Kinase-like_dom_sf"/>
</dbReference>
<feature type="domain" description="Protein kinase" evidence="7">
    <location>
        <begin position="1"/>
        <end position="184"/>
    </location>
</feature>
<evidence type="ECO:0000256" key="4">
    <source>
        <dbReference type="ARBA" id="ARBA00022840"/>
    </source>
</evidence>
<evidence type="ECO:0000256" key="3">
    <source>
        <dbReference type="ARBA" id="ARBA00022777"/>
    </source>
</evidence>
<evidence type="ECO:0000256" key="6">
    <source>
        <dbReference type="ARBA" id="ARBA00038999"/>
    </source>
</evidence>
<keyword evidence="1" id="KW-0808">Transferase</keyword>
<dbReference type="EC" id="2.7.12.2" evidence="6"/>
<dbReference type="PROSITE" id="PS00108">
    <property type="entry name" value="PROTEIN_KINASE_ST"/>
    <property type="match status" value="1"/>
</dbReference>
<name>A0A165E1C9_9BASI</name>
<dbReference type="STRING" id="1353952.A0A165E1C9"/>
<gene>
    <name evidence="8" type="ORF">CALCODRAFT_519760</name>
</gene>
<reference evidence="8 9" key="1">
    <citation type="journal article" date="2016" name="Mol. Biol. Evol.">
        <title>Comparative Genomics of Early-Diverging Mushroom-Forming Fungi Provides Insights into the Origins of Lignocellulose Decay Capabilities.</title>
        <authorList>
            <person name="Nagy L.G."/>
            <person name="Riley R."/>
            <person name="Tritt A."/>
            <person name="Adam C."/>
            <person name="Daum C."/>
            <person name="Floudas D."/>
            <person name="Sun H."/>
            <person name="Yadav J.S."/>
            <person name="Pangilinan J."/>
            <person name="Larsson K.H."/>
            <person name="Matsuura K."/>
            <person name="Barry K."/>
            <person name="Labutti K."/>
            <person name="Kuo R."/>
            <person name="Ohm R.A."/>
            <person name="Bhattacharya S.S."/>
            <person name="Shirouzu T."/>
            <person name="Yoshinaga Y."/>
            <person name="Martin F.M."/>
            <person name="Grigoriev I.V."/>
            <person name="Hibbett D.S."/>
        </authorList>
    </citation>
    <scope>NUCLEOTIDE SEQUENCE [LARGE SCALE GENOMIC DNA]</scope>
    <source>
        <strain evidence="8 9">HHB12733</strain>
    </source>
</reference>
<keyword evidence="3 8" id="KW-0418">Kinase</keyword>
<dbReference type="Pfam" id="PF00069">
    <property type="entry name" value="Pkinase"/>
    <property type="match status" value="1"/>
</dbReference>
<dbReference type="InParanoid" id="A0A165E1C9"/>
<dbReference type="SUPFAM" id="SSF56112">
    <property type="entry name" value="Protein kinase-like (PK-like)"/>
    <property type="match status" value="1"/>
</dbReference>
<dbReference type="OrthoDB" id="4062651at2759"/>
<dbReference type="Proteomes" id="UP000076842">
    <property type="component" value="Unassembled WGS sequence"/>
</dbReference>
<protein>
    <recommendedName>
        <fullName evidence="6">mitogen-activated protein kinase kinase</fullName>
        <ecNumber evidence="6">2.7.12.2</ecNumber>
    </recommendedName>
</protein>
<dbReference type="SMART" id="SM00220">
    <property type="entry name" value="S_TKc"/>
    <property type="match status" value="1"/>
</dbReference>
<keyword evidence="9" id="KW-1185">Reference proteome</keyword>
<keyword evidence="4" id="KW-0067">ATP-binding</keyword>
<organism evidence="8 9">
    <name type="scientific">Calocera cornea HHB12733</name>
    <dbReference type="NCBI Taxonomy" id="1353952"/>
    <lineage>
        <taxon>Eukaryota</taxon>
        <taxon>Fungi</taxon>
        <taxon>Dikarya</taxon>
        <taxon>Basidiomycota</taxon>
        <taxon>Agaricomycotina</taxon>
        <taxon>Dacrymycetes</taxon>
        <taxon>Dacrymycetales</taxon>
        <taxon>Dacrymycetaceae</taxon>
        <taxon>Calocera</taxon>
    </lineage>
</organism>
<dbReference type="GO" id="GO:0005524">
    <property type="term" value="F:ATP binding"/>
    <property type="evidence" value="ECO:0007669"/>
    <property type="project" value="UniProtKB-KW"/>
</dbReference>
<accession>A0A165E1C9</accession>
<dbReference type="GO" id="GO:0004708">
    <property type="term" value="F:MAP kinase kinase activity"/>
    <property type="evidence" value="ECO:0007669"/>
    <property type="project" value="UniProtKB-EC"/>
</dbReference>
<comment type="similarity">
    <text evidence="5">Belongs to the protein kinase superfamily. STE Ser/Thr protein kinase family. MAP kinase kinase subfamily.</text>
</comment>
<dbReference type="PROSITE" id="PS50011">
    <property type="entry name" value="PROTEIN_KINASE_DOM"/>
    <property type="match status" value="1"/>
</dbReference>
<evidence type="ECO:0000313" key="8">
    <source>
        <dbReference type="EMBL" id="KZT53906.1"/>
    </source>
</evidence>
<evidence type="ECO:0000259" key="7">
    <source>
        <dbReference type="PROSITE" id="PS50011"/>
    </source>
</evidence>
<evidence type="ECO:0000256" key="1">
    <source>
        <dbReference type="ARBA" id="ARBA00022679"/>
    </source>
</evidence>
<evidence type="ECO:0000256" key="2">
    <source>
        <dbReference type="ARBA" id="ARBA00022741"/>
    </source>
</evidence>
<keyword evidence="2" id="KW-0547">Nucleotide-binding</keyword>
<evidence type="ECO:0000313" key="9">
    <source>
        <dbReference type="Proteomes" id="UP000076842"/>
    </source>
</evidence>
<proteinExistence type="inferred from homology"/>
<dbReference type="PANTHER" id="PTHR48013">
    <property type="entry name" value="DUAL SPECIFICITY MITOGEN-ACTIVATED PROTEIN KINASE KINASE 5-RELATED"/>
    <property type="match status" value="1"/>
</dbReference>
<dbReference type="InterPro" id="IPR008271">
    <property type="entry name" value="Ser/Thr_kinase_AS"/>
</dbReference>
<dbReference type="PANTHER" id="PTHR48013:SF11">
    <property type="entry name" value="LICORNE"/>
    <property type="match status" value="1"/>
</dbReference>
<dbReference type="Gene3D" id="1.10.510.10">
    <property type="entry name" value="Transferase(Phosphotransferase) domain 1"/>
    <property type="match status" value="1"/>
</dbReference>